<protein>
    <recommendedName>
        <fullName evidence="1">HVO-A0261-like N-terminal domain-containing protein</fullName>
    </recommendedName>
</protein>
<organism evidence="2">
    <name type="scientific">Candidatus Methanophaga sp. ANME-1 ERB7</name>
    <dbReference type="NCBI Taxonomy" id="2759913"/>
    <lineage>
        <taxon>Archaea</taxon>
        <taxon>Methanobacteriati</taxon>
        <taxon>Methanobacteriota</taxon>
        <taxon>Stenosarchaea group</taxon>
        <taxon>Methanomicrobia</taxon>
        <taxon>Candidatus Methanophagales</taxon>
        <taxon>Candidatus Methanophagaceae</taxon>
        <taxon>Candidatus Methanophaga</taxon>
    </lineage>
</organism>
<dbReference type="InterPro" id="IPR036388">
    <property type="entry name" value="WH-like_DNA-bd_sf"/>
</dbReference>
<evidence type="ECO:0000313" key="2">
    <source>
        <dbReference type="EMBL" id="QNO54158.1"/>
    </source>
</evidence>
<dbReference type="InterPro" id="IPR057527">
    <property type="entry name" value="HVO_A0261-like_N"/>
</dbReference>
<gene>
    <name evidence="2" type="ORF">CKCBCIOL_00015</name>
</gene>
<proteinExistence type="predicted"/>
<reference evidence="2" key="1">
    <citation type="submission" date="2020-06" db="EMBL/GenBank/DDBJ databases">
        <title>Unique genomic features of the anaerobic methanotrophic archaea.</title>
        <authorList>
            <person name="Chadwick G.L."/>
            <person name="Skennerton C.T."/>
            <person name="Laso-Perez R."/>
            <person name="Leu A.O."/>
            <person name="Speth D.R."/>
            <person name="Yu H."/>
            <person name="Morgan-Lang C."/>
            <person name="Hatzenpichler R."/>
            <person name="Goudeau D."/>
            <person name="Malmstrom R."/>
            <person name="Brazelton W.J."/>
            <person name="Woyke T."/>
            <person name="Hallam S.J."/>
            <person name="Tyson G.W."/>
            <person name="Wegener G."/>
            <person name="Boetius A."/>
            <person name="Orphan V."/>
        </authorList>
    </citation>
    <scope>NUCLEOTIDE SEQUENCE</scope>
</reference>
<dbReference type="InterPro" id="IPR036390">
    <property type="entry name" value="WH_DNA-bd_sf"/>
</dbReference>
<dbReference type="AlphaFoldDB" id="A0A7G9Z1M4"/>
<accession>A0A7G9Z1M4</accession>
<name>A0A7G9Z1M4_9EURY</name>
<dbReference type="Gene3D" id="1.10.10.10">
    <property type="entry name" value="Winged helix-like DNA-binding domain superfamily/Winged helix DNA-binding domain"/>
    <property type="match status" value="1"/>
</dbReference>
<sequence length="257" mass="29017">MTVSKLLFELSGSTRFNMLQALASAPLAFTEMRKQVDMTSPEASRQIARLIEEDLIGKHADGVYHITQFGRLVLSFLPGIDFVYENRSYFRTHDTTQIPHELVMRLGDLTDATFLSGAIDAMNHVQGRIRNVKEYHCAMVDAVMHPLVTPVTKNIRSGATFRLIFPDAYKEEFFRVMDEYAVADECLRAMSIKTLPTVSIYTGVTDVGCWFKLPGFDGRIDHSVVVAGSSTSFSGWCRDLYAYYWEQASPVRGYIGR</sequence>
<dbReference type="EMBL" id="MT631564">
    <property type="protein sequence ID" value="QNO54158.1"/>
    <property type="molecule type" value="Genomic_DNA"/>
</dbReference>
<dbReference type="Pfam" id="PF25213">
    <property type="entry name" value="HVO_A0261_N"/>
    <property type="match status" value="1"/>
</dbReference>
<evidence type="ECO:0000259" key="1">
    <source>
        <dbReference type="Pfam" id="PF25213"/>
    </source>
</evidence>
<feature type="domain" description="HVO-A0261-like N-terminal" evidence="1">
    <location>
        <begin position="13"/>
        <end position="75"/>
    </location>
</feature>
<dbReference type="SUPFAM" id="SSF46785">
    <property type="entry name" value="Winged helix' DNA-binding domain"/>
    <property type="match status" value="1"/>
</dbReference>